<dbReference type="PANTHER" id="PTHR47245:SF2">
    <property type="entry name" value="PEPTIDYL-PROLYL CIS-TRANS ISOMERASE HP_0175-RELATED"/>
    <property type="match status" value="1"/>
</dbReference>
<feature type="signal peptide" evidence="2">
    <location>
        <begin position="1"/>
        <end position="19"/>
    </location>
</feature>
<dbReference type="AlphaFoldDB" id="A0A841GVS4"/>
<dbReference type="PANTHER" id="PTHR47245">
    <property type="entry name" value="PEPTIDYLPROLYL ISOMERASE"/>
    <property type="match status" value="1"/>
</dbReference>
<feature type="chain" id="PRO_5032838451" evidence="2">
    <location>
        <begin position="20"/>
        <end position="433"/>
    </location>
</feature>
<dbReference type="EC" id="5.2.1.8" evidence="4"/>
<evidence type="ECO:0000259" key="3">
    <source>
        <dbReference type="PROSITE" id="PS50198"/>
    </source>
</evidence>
<protein>
    <submittedName>
        <fullName evidence="4">Peptidyl-prolyl cis-trans isomerase SurA</fullName>
        <ecNumber evidence="4">5.2.1.8</ecNumber>
    </submittedName>
</protein>
<dbReference type="InterPro" id="IPR027304">
    <property type="entry name" value="Trigger_fact/SurA_dom_sf"/>
</dbReference>
<keyword evidence="5" id="KW-1185">Reference proteome</keyword>
<name>A0A841GVS4_9BACT</name>
<keyword evidence="2" id="KW-0732">Signal</keyword>
<dbReference type="InterPro" id="IPR046357">
    <property type="entry name" value="PPIase_dom_sf"/>
</dbReference>
<gene>
    <name evidence="4" type="ORF">HNQ61_001251</name>
</gene>
<dbReference type="EMBL" id="JACHIA010000003">
    <property type="protein sequence ID" value="MBB6069634.1"/>
    <property type="molecule type" value="Genomic_DNA"/>
</dbReference>
<dbReference type="InterPro" id="IPR050245">
    <property type="entry name" value="PrsA_foldase"/>
</dbReference>
<feature type="domain" description="PpiC" evidence="3">
    <location>
        <begin position="188"/>
        <end position="287"/>
    </location>
</feature>
<organism evidence="4 5">
    <name type="scientific">Longimicrobium terrae</name>
    <dbReference type="NCBI Taxonomy" id="1639882"/>
    <lineage>
        <taxon>Bacteria</taxon>
        <taxon>Pseudomonadati</taxon>
        <taxon>Gemmatimonadota</taxon>
        <taxon>Longimicrobiia</taxon>
        <taxon>Longimicrobiales</taxon>
        <taxon>Longimicrobiaceae</taxon>
        <taxon>Longimicrobium</taxon>
    </lineage>
</organism>
<evidence type="ECO:0000256" key="2">
    <source>
        <dbReference type="SAM" id="SignalP"/>
    </source>
</evidence>
<accession>A0A841GVS4</accession>
<proteinExistence type="predicted"/>
<dbReference type="Proteomes" id="UP000582837">
    <property type="component" value="Unassembled WGS sequence"/>
</dbReference>
<dbReference type="RefSeq" id="WP_170036331.1">
    <property type="nucleotide sequence ID" value="NZ_JABDTL010000002.1"/>
</dbReference>
<dbReference type="Pfam" id="PF13624">
    <property type="entry name" value="SurA_N_3"/>
    <property type="match status" value="1"/>
</dbReference>
<keyword evidence="1 4" id="KW-0413">Isomerase</keyword>
<dbReference type="Pfam" id="PF00639">
    <property type="entry name" value="Rotamase"/>
    <property type="match status" value="1"/>
</dbReference>
<dbReference type="InterPro" id="IPR000297">
    <property type="entry name" value="PPIase_PpiC"/>
</dbReference>
<dbReference type="InterPro" id="IPR023058">
    <property type="entry name" value="PPIase_PpiC_CS"/>
</dbReference>
<reference evidence="4 5" key="1">
    <citation type="submission" date="2020-08" db="EMBL/GenBank/DDBJ databases">
        <title>Genomic Encyclopedia of Type Strains, Phase IV (KMG-IV): sequencing the most valuable type-strain genomes for metagenomic binning, comparative biology and taxonomic classification.</title>
        <authorList>
            <person name="Goeker M."/>
        </authorList>
    </citation>
    <scope>NUCLEOTIDE SEQUENCE [LARGE SCALE GENOMIC DNA]</scope>
    <source>
        <strain evidence="4 5">DSM 29007</strain>
    </source>
</reference>
<evidence type="ECO:0000313" key="4">
    <source>
        <dbReference type="EMBL" id="MBB6069634.1"/>
    </source>
</evidence>
<sequence length="433" mass="47556">MRTRIALFAAVLAAAPAAAQTTPAPQPGEEVWDGVLAVVGDTILLRSDVQLALEQLRASGTPVPEDAAGLQRTVQQILDERINDLLLLEAARAAGTAVSDAEVQAAVADQERQVRQRFPTEVAFAEALAGSGRTVEAYRTELAAQFRDQTVVQRYVRRRMGEMAPVAITEAEISEFFTANRERFGVRPATVTFQQVIVRPVASDSARQAALTTIQRVQRELAEGGDFEVLARRYSMDGSKDRGGDLGWFRQGQMVRNFDLAVFNMRPGQTSGIIETEFGFHIIKLEKVRSGERQARHILIQPTITPADVERARGRADSVATALRGGANPAELAARYNTPDEARFQRDIPLERLPAPMSLALTGVETGGVAGPVQVDGGPNPSFSVLRVSERTTQGEYTLDEQRERVRGIIQEQKQMQRLLADLRRDTYVSIQL</sequence>
<dbReference type="Gene3D" id="3.10.50.40">
    <property type="match status" value="2"/>
</dbReference>
<dbReference type="SUPFAM" id="SSF54534">
    <property type="entry name" value="FKBP-like"/>
    <property type="match status" value="2"/>
</dbReference>
<dbReference type="GO" id="GO:0003755">
    <property type="term" value="F:peptidyl-prolyl cis-trans isomerase activity"/>
    <property type="evidence" value="ECO:0007669"/>
    <property type="project" value="UniProtKB-KW"/>
</dbReference>
<feature type="domain" description="PpiC" evidence="3">
    <location>
        <begin position="290"/>
        <end position="378"/>
    </location>
</feature>
<dbReference type="Gene3D" id="1.10.4030.10">
    <property type="entry name" value="Porin chaperone SurA, peptide-binding domain"/>
    <property type="match status" value="1"/>
</dbReference>
<dbReference type="PROSITE" id="PS50198">
    <property type="entry name" value="PPIC_PPIASE_2"/>
    <property type="match status" value="2"/>
</dbReference>
<evidence type="ECO:0000313" key="5">
    <source>
        <dbReference type="Proteomes" id="UP000582837"/>
    </source>
</evidence>
<evidence type="ECO:0000256" key="1">
    <source>
        <dbReference type="PROSITE-ProRule" id="PRU00278"/>
    </source>
</evidence>
<dbReference type="SUPFAM" id="SSF109998">
    <property type="entry name" value="Triger factor/SurA peptide-binding domain-like"/>
    <property type="match status" value="1"/>
</dbReference>
<comment type="caution">
    <text evidence="4">The sequence shown here is derived from an EMBL/GenBank/DDBJ whole genome shotgun (WGS) entry which is preliminary data.</text>
</comment>
<dbReference type="PROSITE" id="PS01096">
    <property type="entry name" value="PPIC_PPIASE_1"/>
    <property type="match status" value="1"/>
</dbReference>
<keyword evidence="1" id="KW-0697">Rotamase</keyword>